<accession>A0ABQ4U7L1</accession>
<feature type="domain" description="GmrSD restriction endonucleases N-terminal" evidence="2">
    <location>
        <begin position="22"/>
        <end position="164"/>
    </location>
</feature>
<evidence type="ECO:0000256" key="1">
    <source>
        <dbReference type="SAM" id="MobiDB-lite"/>
    </source>
</evidence>
<keyword evidence="4" id="KW-1185">Reference proteome</keyword>
<feature type="region of interest" description="Disordered" evidence="1">
    <location>
        <begin position="350"/>
        <end position="376"/>
    </location>
</feature>
<comment type="caution">
    <text evidence="3">The sequence shown here is derived from an EMBL/GenBank/DDBJ whole genome shotgun (WGS) entry which is preliminary data.</text>
</comment>
<name>A0ABQ4U7L1_9HYPH</name>
<organism evidence="3 4">
    <name type="scientific">Methylorubrum aminovorans</name>
    <dbReference type="NCBI Taxonomy" id="269069"/>
    <lineage>
        <taxon>Bacteria</taxon>
        <taxon>Pseudomonadati</taxon>
        <taxon>Pseudomonadota</taxon>
        <taxon>Alphaproteobacteria</taxon>
        <taxon>Hyphomicrobiales</taxon>
        <taxon>Methylobacteriaceae</taxon>
        <taxon>Methylorubrum</taxon>
    </lineage>
</organism>
<protein>
    <recommendedName>
        <fullName evidence="2">GmrSD restriction endonucleases N-terminal domain-containing protein</fullName>
    </recommendedName>
</protein>
<dbReference type="PANTHER" id="PTHR39639:SF1">
    <property type="entry name" value="DUF262 DOMAIN-CONTAINING PROTEIN"/>
    <property type="match status" value="1"/>
</dbReference>
<dbReference type="RefSeq" id="WP_238221737.1">
    <property type="nucleotide sequence ID" value="NZ_BAAADH010000020.1"/>
</dbReference>
<evidence type="ECO:0000259" key="2">
    <source>
        <dbReference type="Pfam" id="PF03235"/>
    </source>
</evidence>
<evidence type="ECO:0000313" key="4">
    <source>
        <dbReference type="Proteomes" id="UP001055039"/>
    </source>
</evidence>
<evidence type="ECO:0000313" key="3">
    <source>
        <dbReference type="EMBL" id="GJE63018.1"/>
    </source>
</evidence>
<dbReference type="Pfam" id="PF03235">
    <property type="entry name" value="GmrSD_N"/>
    <property type="match status" value="1"/>
</dbReference>
<dbReference type="InterPro" id="IPR004919">
    <property type="entry name" value="GmrSD_N"/>
</dbReference>
<gene>
    <name evidence="3" type="ORF">LNAOJCKE_0210</name>
</gene>
<reference evidence="3" key="1">
    <citation type="journal article" date="2021" name="Front. Microbiol.">
        <title>Comprehensive Comparative Genomics and Phenotyping of Methylobacterium Species.</title>
        <authorList>
            <person name="Alessa O."/>
            <person name="Ogura Y."/>
            <person name="Fujitani Y."/>
            <person name="Takami H."/>
            <person name="Hayashi T."/>
            <person name="Sahin N."/>
            <person name="Tani A."/>
        </authorList>
    </citation>
    <scope>NUCLEOTIDE SEQUENCE</scope>
    <source>
        <strain evidence="3">NBRC 15686</strain>
    </source>
</reference>
<reference evidence="3" key="2">
    <citation type="submission" date="2021-08" db="EMBL/GenBank/DDBJ databases">
        <authorList>
            <person name="Tani A."/>
            <person name="Ola A."/>
            <person name="Ogura Y."/>
            <person name="Katsura K."/>
            <person name="Hayashi T."/>
        </authorList>
    </citation>
    <scope>NUCLEOTIDE SEQUENCE</scope>
    <source>
        <strain evidence="3">NBRC 15686</strain>
    </source>
</reference>
<dbReference type="EMBL" id="BPRC01000001">
    <property type="protein sequence ID" value="GJE63018.1"/>
    <property type="molecule type" value="Genomic_DNA"/>
</dbReference>
<dbReference type="PANTHER" id="PTHR39639">
    <property type="entry name" value="CHROMOSOME 16, WHOLE GENOME SHOTGUN SEQUENCE"/>
    <property type="match status" value="1"/>
</dbReference>
<proteinExistence type="predicted"/>
<sequence>MSQAENFLHTTHRTITWFNNAFSSEDLVLAAPFQRNAVWTKVQKSYLIDTILNALPIPELYMQDVVGDSGEEVHIVVDGQQRIRAVLDYLHGEFSLDGDDVGKQWRGRKFEELTSEEKKSIYNYKFVVRILPPTLKEEDIRGIFARLNKNVVTLTDQELRNATYWGPFIKSVQYIADADTFWSNSGIFSANDHRRMLDHEFISELAITFLHGPQNKKDKLDNYYQLYEAEFENKDYMIETFRKITVEITRLLPDLSKTRWKKKSDFYTLFLQLAEREKQIPLPGDRISGISKKLIEFGERVDSILRLDEDQWKSYDANVVSYARNVARAASDRASRVSRATAFSKYIFNESGGADSQDPSFNFERVENQDSGISAD</sequence>
<dbReference type="Proteomes" id="UP001055039">
    <property type="component" value="Unassembled WGS sequence"/>
</dbReference>